<proteinExistence type="predicted"/>
<dbReference type="PROSITE" id="PS51257">
    <property type="entry name" value="PROKAR_LIPOPROTEIN"/>
    <property type="match status" value="1"/>
</dbReference>
<gene>
    <name evidence="2" type="ORF">NVS47_09600</name>
</gene>
<dbReference type="CDD" id="cd06325">
    <property type="entry name" value="PBP1_ABC_unchar_transporter"/>
    <property type="match status" value="1"/>
</dbReference>
<dbReference type="InterPro" id="IPR007487">
    <property type="entry name" value="ABC_transpt-TYRBP-like"/>
</dbReference>
<reference evidence="2 3" key="1">
    <citation type="submission" date="2022-08" db="EMBL/GenBank/DDBJ databases">
        <title>Proteogenomics of the novel Dehalobacterium formicoaceticum strain EZ94 highlights a key role of methyltransferases during anaerobic dichloromethane degradation.</title>
        <authorList>
            <person name="Wasmund K."/>
        </authorList>
    </citation>
    <scope>NUCLEOTIDE SEQUENCE [LARGE SCALE GENOMIC DNA]</scope>
    <source>
        <strain evidence="2 3">EZ94</strain>
    </source>
</reference>
<evidence type="ECO:0000313" key="2">
    <source>
        <dbReference type="EMBL" id="MCR6545760.1"/>
    </source>
</evidence>
<name>A0ABT1Y4G3_9FIRM</name>
<dbReference type="SUPFAM" id="SSF53822">
    <property type="entry name" value="Periplasmic binding protein-like I"/>
    <property type="match status" value="1"/>
</dbReference>
<dbReference type="EMBL" id="JANPWE010000004">
    <property type="protein sequence ID" value="MCR6545760.1"/>
    <property type="molecule type" value="Genomic_DNA"/>
</dbReference>
<dbReference type="Gene3D" id="3.40.50.2300">
    <property type="match status" value="2"/>
</dbReference>
<dbReference type="PANTHER" id="PTHR35271:SF1">
    <property type="entry name" value="ABC TRANSPORTER, SUBSTRATE-BINDING LIPOPROTEIN"/>
    <property type="match status" value="1"/>
</dbReference>
<dbReference type="InterPro" id="IPR028082">
    <property type="entry name" value="Peripla_BP_I"/>
</dbReference>
<comment type="caution">
    <text evidence="2">The sequence shown here is derived from an EMBL/GenBank/DDBJ whole genome shotgun (WGS) entry which is preliminary data.</text>
</comment>
<dbReference type="PANTHER" id="PTHR35271">
    <property type="entry name" value="ABC TRANSPORTER, SUBSTRATE-BINDING LIPOPROTEIN-RELATED"/>
    <property type="match status" value="1"/>
</dbReference>
<keyword evidence="1" id="KW-0732">Signal</keyword>
<dbReference type="Pfam" id="PF04392">
    <property type="entry name" value="ABC_sub_bind"/>
    <property type="match status" value="1"/>
</dbReference>
<evidence type="ECO:0000256" key="1">
    <source>
        <dbReference type="SAM" id="SignalP"/>
    </source>
</evidence>
<accession>A0ABT1Y4G3</accession>
<protein>
    <submittedName>
        <fullName evidence="2">ABC transporter substrate-binding protein</fullName>
    </submittedName>
</protein>
<dbReference type="RefSeq" id="WP_257913311.1">
    <property type="nucleotide sequence ID" value="NZ_JANPWE010000004.1"/>
</dbReference>
<feature type="signal peptide" evidence="1">
    <location>
        <begin position="1"/>
        <end position="18"/>
    </location>
</feature>
<keyword evidence="3" id="KW-1185">Reference proteome</keyword>
<sequence length="336" mass="35805">MKKIIWIISLIMIFSLTAAGCGNNNEQSQGTGNEKESADKNIKLGIIQISEHAALDASRKGFLDVLAENGYKDGENLTVDYHNAQGDQSNLQTIANKFVADRVDMVLAIATPSAIAMAGATEDIPILITAVTDPVTAKLVDSNEKPGGNVTGTTDLAPAKDQFELLKKIVPDAKKIGVIYNSSEVNSQVQVEMVKEAAKDMDLEIVEATISNSAEVMQAAQSLVGKVDAIYAPSDNNVASSMPSVVSVAEKNQIPFFVSVEDMVDDGALGAMGIDYYELGRMTGAMAIKVINGENTAEMPIEGLPDFKIIINKGAAERMGVTVPQEVLNQAERIID</sequence>
<organism evidence="2 3">
    <name type="scientific">Dehalobacterium formicoaceticum</name>
    <dbReference type="NCBI Taxonomy" id="51515"/>
    <lineage>
        <taxon>Bacteria</taxon>
        <taxon>Bacillati</taxon>
        <taxon>Bacillota</taxon>
        <taxon>Clostridia</taxon>
        <taxon>Eubacteriales</taxon>
        <taxon>Peptococcaceae</taxon>
        <taxon>Dehalobacterium</taxon>
    </lineage>
</organism>
<evidence type="ECO:0000313" key="3">
    <source>
        <dbReference type="Proteomes" id="UP001524944"/>
    </source>
</evidence>
<feature type="chain" id="PRO_5046388647" evidence="1">
    <location>
        <begin position="19"/>
        <end position="336"/>
    </location>
</feature>
<dbReference type="Proteomes" id="UP001524944">
    <property type="component" value="Unassembled WGS sequence"/>
</dbReference>